<evidence type="ECO:0000259" key="6">
    <source>
        <dbReference type="PROSITE" id="PS50166"/>
    </source>
</evidence>
<reference evidence="7 8" key="1">
    <citation type="journal article" date="2016" name="Proc. Natl. Acad. Sci. U.S.A.">
        <title>Comparative genomics of biotechnologically important yeasts.</title>
        <authorList>
            <person name="Riley R."/>
            <person name="Haridas S."/>
            <person name="Wolfe K.H."/>
            <person name="Lopes M.R."/>
            <person name="Hittinger C.T."/>
            <person name="Goeker M."/>
            <person name="Salamov A.A."/>
            <person name="Wisecaver J.H."/>
            <person name="Long T.M."/>
            <person name="Calvey C.H."/>
            <person name="Aerts A.L."/>
            <person name="Barry K.W."/>
            <person name="Choi C."/>
            <person name="Clum A."/>
            <person name="Coughlan A.Y."/>
            <person name="Deshpande S."/>
            <person name="Douglass A.P."/>
            <person name="Hanson S.J."/>
            <person name="Klenk H.-P."/>
            <person name="LaButti K.M."/>
            <person name="Lapidus A."/>
            <person name="Lindquist E.A."/>
            <person name="Lipzen A.M."/>
            <person name="Meier-Kolthoff J.P."/>
            <person name="Ohm R.A."/>
            <person name="Otillar R.P."/>
            <person name="Pangilinan J.L."/>
            <person name="Peng Y."/>
            <person name="Rokas A."/>
            <person name="Rosa C.A."/>
            <person name="Scheuner C."/>
            <person name="Sibirny A.A."/>
            <person name="Slot J.C."/>
            <person name="Stielow J.B."/>
            <person name="Sun H."/>
            <person name="Kurtzman C.P."/>
            <person name="Blackwell M."/>
            <person name="Grigoriev I.V."/>
            <person name="Jeffries T.W."/>
        </authorList>
    </citation>
    <scope>NUCLEOTIDE SEQUENCE [LARGE SCALE GENOMIC DNA]</scope>
    <source>
        <strain evidence="8">ATCC 58044 / CBS 1984 / NCYC 433 / NRRL Y-366-8</strain>
    </source>
</reference>
<dbReference type="InterPro" id="IPR001494">
    <property type="entry name" value="Importin-beta_N"/>
</dbReference>
<protein>
    <recommendedName>
        <fullName evidence="6">Importin N-terminal domain-containing protein</fullName>
    </recommendedName>
</protein>
<dbReference type="Proteomes" id="UP000094112">
    <property type="component" value="Unassembled WGS sequence"/>
</dbReference>
<dbReference type="Gene3D" id="1.25.10.10">
    <property type="entry name" value="Leucine-rich Repeat Variant"/>
    <property type="match status" value="1"/>
</dbReference>
<dbReference type="PROSITE" id="PS50166">
    <property type="entry name" value="IMPORTIN_B_NT"/>
    <property type="match status" value="1"/>
</dbReference>
<evidence type="ECO:0000313" key="8">
    <source>
        <dbReference type="Proteomes" id="UP000094112"/>
    </source>
</evidence>
<comment type="subcellular location">
    <subcellularLocation>
        <location evidence="1">Nucleus</location>
    </subcellularLocation>
</comment>
<dbReference type="GO" id="GO:0000511">
    <property type="term" value="F:H2A-H2B histone complex chaperone activity"/>
    <property type="evidence" value="ECO:0007669"/>
    <property type="project" value="EnsemblFungi"/>
</dbReference>
<dbReference type="SUPFAM" id="SSF48371">
    <property type="entry name" value="ARM repeat"/>
    <property type="match status" value="1"/>
</dbReference>
<dbReference type="GeneID" id="30200064"/>
<dbReference type="GO" id="GO:0006607">
    <property type="term" value="P:NLS-bearing protein import into nucleus"/>
    <property type="evidence" value="ECO:0007669"/>
    <property type="project" value="EnsemblFungi"/>
</dbReference>
<keyword evidence="8" id="KW-1185">Reference proteome</keyword>
<keyword evidence="2" id="KW-0813">Transport</keyword>
<dbReference type="AlphaFoldDB" id="A0A1E3NX22"/>
<dbReference type="OrthoDB" id="431626at2759"/>
<name>A0A1E3NX22_WICAA</name>
<dbReference type="GO" id="GO:0061608">
    <property type="term" value="F:nuclear import signal receptor activity"/>
    <property type="evidence" value="ECO:0007669"/>
    <property type="project" value="EnsemblFungi"/>
</dbReference>
<dbReference type="STRING" id="683960.A0A1E3NX22"/>
<dbReference type="RefSeq" id="XP_019036905.1">
    <property type="nucleotide sequence ID" value="XM_019182818.1"/>
</dbReference>
<dbReference type="Pfam" id="PF25018">
    <property type="entry name" value="HEAT_IPO9_c"/>
    <property type="match status" value="1"/>
</dbReference>
<dbReference type="PANTHER" id="PTHR10997">
    <property type="entry name" value="IMPORTIN-7, 8, 11"/>
    <property type="match status" value="1"/>
</dbReference>
<keyword evidence="4" id="KW-0539">Nucleus</keyword>
<gene>
    <name evidence="7" type="ORF">WICANDRAFT_58168</name>
</gene>
<evidence type="ECO:0000256" key="4">
    <source>
        <dbReference type="ARBA" id="ARBA00023242"/>
    </source>
</evidence>
<accession>A0A1E3NX22</accession>
<dbReference type="GO" id="GO:0006334">
    <property type="term" value="P:nucleosome assembly"/>
    <property type="evidence" value="ECO:0007669"/>
    <property type="project" value="EnsemblFungi"/>
</dbReference>
<sequence>MDRAILDVIHRIQLPDNATRQRAEEELSQLVTSDPSQAAIVLINIAKTSDAHIAIRQSALLNLKRIVPLFWSAGFDSFRGPAINQDSKIHIRSDLLNLITGDPDSKIRSGGAYAVVQIAAVDYPDEWPDLLDILYTKMTSLDPIAVLGGLSLLQDLFDDLVTEEQFFEGGVGIATITQCLKLLSSDQVADNIKAAAANLYKSCLLQLQSPDVLESPQKRAGLEQHFKEIVTLLTVILQKHSLNIHSIILRTTLYSIAYTLNTEFPEKLFENNAKIALQQQVANDIISTSKVFVELVVLENEDTYTNNNDLDISTSTSLNNLLIEQFQFLGSLNKLKITQSPIEYFLDSVLVSCFIPLEAESEWLGDYNVFVTDETGVSPDFVARNAVFEYLSELNKEDANSIFNWCVKKLLQFDGSDDWRSKEALLYALGGLLQNDVHLHTDISLVEILNSIASLLQDKEVLVRARAILIIPEFLEKFKDSLSSTDFGIKSMMESLRIASNDESPVLKAAFLVSLTYYNSILEFQGVPKESQEIIFRICEALLEDAEEDTPSLLAETLTLALKINRTSIRALNLLFQIASRDPGNIQLVIDIEEALEALLADVDLQTYLSYAQTSLPGLLATLESSNYEFSAQLSLAIQILNIFIYNCPQSLPQSLFNIINPVLAKLLLQATDDQLLQLGGDAYTSLVKVSEADFFDVGVVLEILSKFLDPNLSDSAAMNVGSLVVSAITKFSANLESILPQILEATTRRLIAAKELSTVEDLLSVLCYMVSIDVDQTINFLQNFEIQTIFNIWFKNFETLRGLKIKENCEALAKIYLANKSFEFTVDGDEYVDLKSDIIITRSMRRKQEFQQVSVSFKIIKCLVFELNSQAQHRDIGEATDYAHDDHDHDHDHIEQDDGDEGWEDLDDIGDNFEKFQSYIDDDRDHGDADDDLKEFLINFFKTVASQNIQNFKEIYNNLRDEEKQVLTENVV</sequence>
<feature type="domain" description="Importin N-terminal" evidence="6">
    <location>
        <begin position="23"/>
        <end position="101"/>
    </location>
</feature>
<dbReference type="SMART" id="SM00913">
    <property type="entry name" value="IBN_N"/>
    <property type="match status" value="1"/>
</dbReference>
<keyword evidence="3" id="KW-0653">Protein transport</keyword>
<dbReference type="InterPro" id="IPR056840">
    <property type="entry name" value="HEAT_IPO9_central"/>
</dbReference>
<evidence type="ECO:0000256" key="2">
    <source>
        <dbReference type="ARBA" id="ARBA00022448"/>
    </source>
</evidence>
<keyword evidence="5" id="KW-0175">Coiled coil</keyword>
<organism evidence="7 8">
    <name type="scientific">Wickerhamomyces anomalus (strain ATCC 58044 / CBS 1984 / NCYC 433 / NRRL Y-366-8)</name>
    <name type="common">Yeast</name>
    <name type="synonym">Hansenula anomala</name>
    <dbReference type="NCBI Taxonomy" id="683960"/>
    <lineage>
        <taxon>Eukaryota</taxon>
        <taxon>Fungi</taxon>
        <taxon>Dikarya</taxon>
        <taxon>Ascomycota</taxon>
        <taxon>Saccharomycotina</taxon>
        <taxon>Saccharomycetes</taxon>
        <taxon>Phaffomycetales</taxon>
        <taxon>Wickerhamomycetaceae</taxon>
        <taxon>Wickerhamomyces</taxon>
    </lineage>
</organism>
<evidence type="ECO:0000256" key="3">
    <source>
        <dbReference type="ARBA" id="ARBA00022927"/>
    </source>
</evidence>
<proteinExistence type="predicted"/>
<dbReference type="EMBL" id="KV454213">
    <property type="protein sequence ID" value="ODQ57698.1"/>
    <property type="molecule type" value="Genomic_DNA"/>
</dbReference>
<dbReference type="GO" id="GO:0005829">
    <property type="term" value="C:cytosol"/>
    <property type="evidence" value="ECO:0007669"/>
    <property type="project" value="TreeGrafter"/>
</dbReference>
<dbReference type="GO" id="GO:0031267">
    <property type="term" value="F:small GTPase binding"/>
    <property type="evidence" value="ECO:0007669"/>
    <property type="project" value="InterPro"/>
</dbReference>
<evidence type="ECO:0000256" key="5">
    <source>
        <dbReference type="SAM" id="Coils"/>
    </source>
</evidence>
<evidence type="ECO:0000313" key="7">
    <source>
        <dbReference type="EMBL" id="ODQ57698.1"/>
    </source>
</evidence>
<dbReference type="GO" id="GO:0005635">
    <property type="term" value="C:nuclear envelope"/>
    <property type="evidence" value="ECO:0007669"/>
    <property type="project" value="TreeGrafter"/>
</dbReference>
<dbReference type="InterPro" id="IPR011989">
    <property type="entry name" value="ARM-like"/>
</dbReference>
<feature type="coiled-coil region" evidence="5">
    <location>
        <begin position="943"/>
        <end position="970"/>
    </location>
</feature>
<evidence type="ECO:0000256" key="1">
    <source>
        <dbReference type="ARBA" id="ARBA00004123"/>
    </source>
</evidence>
<dbReference type="InterPro" id="IPR016024">
    <property type="entry name" value="ARM-type_fold"/>
</dbReference>
<dbReference type="PANTHER" id="PTHR10997:SF9">
    <property type="entry name" value="IMPORTIN-9"/>
    <property type="match status" value="1"/>
</dbReference>